<proteinExistence type="predicted"/>
<name>A0ABQ9NMI0_9PEZI</name>
<keyword evidence="2" id="KW-1185">Reference proteome</keyword>
<organism evidence="1 2">
    <name type="scientific">Coniosporium apollinis</name>
    <dbReference type="NCBI Taxonomy" id="61459"/>
    <lineage>
        <taxon>Eukaryota</taxon>
        <taxon>Fungi</taxon>
        <taxon>Dikarya</taxon>
        <taxon>Ascomycota</taxon>
        <taxon>Pezizomycotina</taxon>
        <taxon>Dothideomycetes</taxon>
        <taxon>Dothideomycetes incertae sedis</taxon>
        <taxon>Coniosporium</taxon>
    </lineage>
</organism>
<dbReference type="Proteomes" id="UP001172684">
    <property type="component" value="Unassembled WGS sequence"/>
</dbReference>
<comment type="caution">
    <text evidence="1">The sequence shown here is derived from an EMBL/GenBank/DDBJ whole genome shotgun (WGS) entry which is preliminary data.</text>
</comment>
<dbReference type="PANTHER" id="PTHR42085">
    <property type="entry name" value="F-BOX DOMAIN-CONTAINING PROTEIN"/>
    <property type="match status" value="1"/>
</dbReference>
<evidence type="ECO:0000313" key="1">
    <source>
        <dbReference type="EMBL" id="KAJ9660721.1"/>
    </source>
</evidence>
<gene>
    <name evidence="1" type="ORF">H2201_006800</name>
</gene>
<reference evidence="1" key="1">
    <citation type="submission" date="2022-10" db="EMBL/GenBank/DDBJ databases">
        <title>Culturing micro-colonial fungi from biological soil crusts in the Mojave desert and describing Neophaeococcomyces mojavensis, and introducing the new genera and species Taxawa tesnikishii.</title>
        <authorList>
            <person name="Kurbessoian T."/>
            <person name="Stajich J.E."/>
        </authorList>
    </citation>
    <scope>NUCLEOTIDE SEQUENCE</scope>
    <source>
        <strain evidence="1">TK_1</strain>
    </source>
</reference>
<dbReference type="InterPro" id="IPR038883">
    <property type="entry name" value="AN11006-like"/>
</dbReference>
<dbReference type="EMBL" id="JAPDRL010000063">
    <property type="protein sequence ID" value="KAJ9660721.1"/>
    <property type="molecule type" value="Genomic_DNA"/>
</dbReference>
<protein>
    <submittedName>
        <fullName evidence="1">Uncharacterized protein</fullName>
    </submittedName>
</protein>
<evidence type="ECO:0000313" key="2">
    <source>
        <dbReference type="Proteomes" id="UP001172684"/>
    </source>
</evidence>
<sequence>METSSIADVSSHTDAQPQEPISHFLRLAPELRILIYRHLLVTPTPIWIGSQRLEKSPVPPLNVLLVNKLISSEAAEVLYTENTFATSLTTWTIPGFAPVRHTAYHRLRRLELTVALSKTRPSYYDKTITTCIKNLSAGGRLRSVKFVVRNWDLCAHEVERVMLLFRDLKVRGEVIVEQRPVHTFNLPFAAFSLRSSAGIGHASYGLMSEKAREELVKAMEVK</sequence>
<accession>A0ABQ9NMI0</accession>
<dbReference type="PANTHER" id="PTHR42085:SF2">
    <property type="entry name" value="F-BOX DOMAIN-CONTAINING PROTEIN"/>
    <property type="match status" value="1"/>
</dbReference>